<keyword evidence="2" id="KW-1185">Reference proteome</keyword>
<gene>
    <name evidence="1" type="ORF">BD31_I1479</name>
</gene>
<evidence type="ECO:0000313" key="1">
    <source>
        <dbReference type="EMBL" id="EIJ65383.1"/>
    </source>
</evidence>
<evidence type="ECO:0000313" key="2">
    <source>
        <dbReference type="Proteomes" id="UP000003423"/>
    </source>
</evidence>
<accession>I3D0Z0</accession>
<dbReference type="EMBL" id="AEXL02000127">
    <property type="protein sequence ID" value="EIJ65383.1"/>
    <property type="molecule type" value="Genomic_DNA"/>
</dbReference>
<dbReference type="Proteomes" id="UP000003423">
    <property type="component" value="Unassembled WGS sequence"/>
</dbReference>
<dbReference type="PATRIC" id="fig|859350.6.peg.1564"/>
<comment type="caution">
    <text evidence="1">The sequence shown here is derived from an EMBL/GenBank/DDBJ whole genome shotgun (WGS) entry which is preliminary data.</text>
</comment>
<organism evidence="1 2">
    <name type="scientific">Candidatus Nitrosopumilus salarius BD31</name>
    <dbReference type="NCBI Taxonomy" id="859350"/>
    <lineage>
        <taxon>Archaea</taxon>
        <taxon>Nitrososphaerota</taxon>
        <taxon>Nitrososphaeria</taxon>
        <taxon>Nitrosopumilales</taxon>
        <taxon>Nitrosopumilaceae</taxon>
        <taxon>Nitrosopumilus</taxon>
    </lineage>
</organism>
<proteinExistence type="predicted"/>
<protein>
    <submittedName>
        <fullName evidence="1">Uncharacterized protein</fullName>
    </submittedName>
</protein>
<sequence length="350" mass="39382">MTFLVSKINEPKIDAPLKQFNIGIPINNIQCKADLVLVIKSSNSSPACVTPNTAEKLFVRNWAENENTISVNPIIKTGTYAGYCIGYCTKEFIITSDKIIFTQNGHDFVSDEWVDLHEKTKESQLSQTEWNKLIDLIDFHQFISISDKIGCPGCADAPVEWIEISYDGKTKRIEFENGDKIPEISELIVALQEIRNSVDSINSFEECVLAGNSVMESYPRQCRTTDGKNFVEEVDDFSDTPRETEGKRFPVNVPDATNENDLLCQTSWNIETTEELDKEHIKNSIQSTIAQFGITYFLEDREITVLENSSGYMISISGLWDPESVQYSMITEDLENVSGVDVHGEPAICT</sequence>
<dbReference type="AlphaFoldDB" id="I3D0Z0"/>
<name>I3D0Z0_9ARCH</name>
<reference evidence="1 2" key="1">
    <citation type="journal article" date="2012" name="J. Bacteriol.">
        <title>Genome sequence of "Candidatus Nitrosopumilus salaria" BD31, an ammonia-oxidizing archaeon from the San Francisco Bay estuary.</title>
        <authorList>
            <person name="Mosier A.C."/>
            <person name="Allen E.E."/>
            <person name="Kim M."/>
            <person name="Ferriera S."/>
            <person name="Francis C.A."/>
        </authorList>
    </citation>
    <scope>NUCLEOTIDE SEQUENCE [LARGE SCALE GENOMIC DNA]</scope>
    <source>
        <strain evidence="1 2">BD31</strain>
    </source>
</reference>